<reference evidence="2 3" key="1">
    <citation type="journal article" date="2012" name="Appl. Environ. Microbiol.">
        <title>Short-read sequencing for genomic analysis of the brown rot fungus Fibroporia radiculosa.</title>
        <authorList>
            <person name="Tang J.D."/>
            <person name="Perkins A.D."/>
            <person name="Sonstegard T.S."/>
            <person name="Schroeder S.G."/>
            <person name="Burgess S.C."/>
            <person name="Diehl S.V."/>
        </authorList>
    </citation>
    <scope>NUCLEOTIDE SEQUENCE [LARGE SCALE GENOMIC DNA]</scope>
    <source>
        <strain evidence="2 3">TFFH 294</strain>
    </source>
</reference>
<feature type="domain" description="F-box" evidence="1">
    <location>
        <begin position="1"/>
        <end position="43"/>
    </location>
</feature>
<dbReference type="AlphaFoldDB" id="J4G166"/>
<dbReference type="Proteomes" id="UP000006352">
    <property type="component" value="Unassembled WGS sequence"/>
</dbReference>
<protein>
    <recommendedName>
        <fullName evidence="1">F-box domain-containing protein</fullName>
    </recommendedName>
</protein>
<gene>
    <name evidence="2" type="ORF">FIBRA_01790</name>
</gene>
<dbReference type="InParanoid" id="J4G166"/>
<sequence>MAGLPAEVCSQIARYTAQADLVSLCRVCRALQRPAESELYENLVLRDALVAYQAYLALVANNGIRGTYVRRFWFLQDVRRRSIGFLRSSKFWEALQAALITTVNLEYLYILDPSARNAWILDSPDFKFQLLEANLHMAWDTHMVAFLQGQRKLRFLHVKDSLDEGPLCALGPDSLQSLAQFSGPVLVLAELLACPLTHVQIALEEETTAALLPTVVSDLGRVMKNLRSLNVLYWPEVILIETLELISVSVFGPSLRYLGTISYPMMDRHDIHRCLVPMRNLEIIDLDLTAWMPPPIDIFQRMLATELRTFCPSLNYILFWMKSGWRSPLAVLESICGATFEVLSLVVVPTRLQRITVPRSSCGWKNGASGPILVKCGGGYKPVGVMGGAVFWRLIVWAFFLADM</sequence>
<keyword evidence="3" id="KW-1185">Reference proteome</keyword>
<dbReference type="HOGENOM" id="CLU_038175_0_0_1"/>
<dbReference type="InterPro" id="IPR001810">
    <property type="entry name" value="F-box_dom"/>
</dbReference>
<name>J4G166_9APHY</name>
<organism evidence="2 3">
    <name type="scientific">Fibroporia radiculosa</name>
    <dbReference type="NCBI Taxonomy" id="599839"/>
    <lineage>
        <taxon>Eukaryota</taxon>
        <taxon>Fungi</taxon>
        <taxon>Dikarya</taxon>
        <taxon>Basidiomycota</taxon>
        <taxon>Agaricomycotina</taxon>
        <taxon>Agaricomycetes</taxon>
        <taxon>Polyporales</taxon>
        <taxon>Fibroporiaceae</taxon>
        <taxon>Fibroporia</taxon>
    </lineage>
</organism>
<dbReference type="Pfam" id="PF12937">
    <property type="entry name" value="F-box-like"/>
    <property type="match status" value="1"/>
</dbReference>
<dbReference type="PROSITE" id="PS50181">
    <property type="entry name" value="FBOX"/>
    <property type="match status" value="1"/>
</dbReference>
<evidence type="ECO:0000313" key="2">
    <source>
        <dbReference type="EMBL" id="CCL99768.1"/>
    </source>
</evidence>
<evidence type="ECO:0000259" key="1">
    <source>
        <dbReference type="PROSITE" id="PS50181"/>
    </source>
</evidence>
<accession>J4G166</accession>
<proteinExistence type="predicted"/>
<dbReference type="GeneID" id="24094679"/>
<evidence type="ECO:0000313" key="3">
    <source>
        <dbReference type="Proteomes" id="UP000006352"/>
    </source>
</evidence>
<dbReference type="RefSeq" id="XP_012179051.1">
    <property type="nucleotide sequence ID" value="XM_012323661.1"/>
</dbReference>
<dbReference type="EMBL" id="HE796949">
    <property type="protein sequence ID" value="CCL99768.1"/>
    <property type="molecule type" value="Genomic_DNA"/>
</dbReference>
<dbReference type="OrthoDB" id="3250756at2759"/>